<feature type="transmembrane region" description="Helical" evidence="21">
    <location>
        <begin position="478"/>
        <end position="501"/>
    </location>
</feature>
<evidence type="ECO:0000256" key="21">
    <source>
        <dbReference type="SAM" id="Phobius"/>
    </source>
</evidence>
<keyword evidence="8 21" id="KW-0812">Transmembrane</keyword>
<feature type="compositionally biased region" description="Polar residues" evidence="20">
    <location>
        <begin position="11"/>
        <end position="28"/>
    </location>
</feature>
<keyword evidence="24" id="KW-1185">Reference proteome</keyword>
<evidence type="ECO:0000256" key="10">
    <source>
        <dbReference type="ARBA" id="ARBA00022753"/>
    </source>
</evidence>
<dbReference type="RefSeq" id="XP_020818774.1">
    <property type="nucleotide sequence ID" value="XM_020963115.1"/>
</dbReference>
<evidence type="ECO:0000256" key="11">
    <source>
        <dbReference type="ARBA" id="ARBA00022827"/>
    </source>
</evidence>
<comment type="catalytic activity">
    <reaction evidence="19">
        <text>2 Fe(2+) + NADP(+) + H(+) = 2 Fe(3+) + NADPH</text>
        <dbReference type="Rhea" id="RHEA:71767"/>
        <dbReference type="ChEBI" id="CHEBI:15378"/>
        <dbReference type="ChEBI" id="CHEBI:29033"/>
        <dbReference type="ChEBI" id="CHEBI:29034"/>
        <dbReference type="ChEBI" id="CHEBI:57783"/>
        <dbReference type="ChEBI" id="CHEBI:58349"/>
    </reaction>
    <physiologicalReaction direction="right-to-left" evidence="19">
        <dbReference type="Rhea" id="RHEA:71769"/>
    </physiologicalReaction>
</comment>
<dbReference type="PANTHER" id="PTHR14239:SF8">
    <property type="entry name" value="METALLOREDUCTASE STEAP3"/>
    <property type="match status" value="1"/>
</dbReference>
<feature type="transmembrane region" description="Helical" evidence="21">
    <location>
        <begin position="309"/>
        <end position="330"/>
    </location>
</feature>
<organism evidence="24 25">
    <name type="scientific">Phascolarctos cinereus</name>
    <name type="common">Koala</name>
    <dbReference type="NCBI Taxonomy" id="38626"/>
    <lineage>
        <taxon>Eukaryota</taxon>
        <taxon>Metazoa</taxon>
        <taxon>Chordata</taxon>
        <taxon>Craniata</taxon>
        <taxon>Vertebrata</taxon>
        <taxon>Euteleostomi</taxon>
        <taxon>Mammalia</taxon>
        <taxon>Metatheria</taxon>
        <taxon>Diprotodontia</taxon>
        <taxon>Phascolarctidae</taxon>
        <taxon>Phascolarctos</taxon>
    </lineage>
</organism>
<dbReference type="Gene3D" id="3.40.50.720">
    <property type="entry name" value="NAD(P)-binding Rossmann-like Domain"/>
    <property type="match status" value="1"/>
</dbReference>
<evidence type="ECO:0000256" key="6">
    <source>
        <dbReference type="ARBA" id="ARBA00022496"/>
    </source>
</evidence>
<dbReference type="GO" id="GO:0020037">
    <property type="term" value="F:heme binding"/>
    <property type="evidence" value="ECO:0007669"/>
    <property type="project" value="Ensembl"/>
</dbReference>
<dbReference type="GO" id="GO:0010008">
    <property type="term" value="C:endosome membrane"/>
    <property type="evidence" value="ECO:0007669"/>
    <property type="project" value="UniProtKB-SubCell"/>
</dbReference>
<dbReference type="PANTHER" id="PTHR14239">
    <property type="entry name" value="DUDULIN-RELATED"/>
    <property type="match status" value="1"/>
</dbReference>
<dbReference type="GO" id="GO:0008823">
    <property type="term" value="F:cupric reductase (NADH) activity"/>
    <property type="evidence" value="ECO:0007669"/>
    <property type="project" value="TreeGrafter"/>
</dbReference>
<evidence type="ECO:0000256" key="3">
    <source>
        <dbReference type="ARBA" id="ARBA00004337"/>
    </source>
</evidence>
<evidence type="ECO:0000256" key="14">
    <source>
        <dbReference type="ARBA" id="ARBA00023004"/>
    </source>
</evidence>
<keyword evidence="5" id="KW-0813">Transport</keyword>
<evidence type="ECO:0000256" key="19">
    <source>
        <dbReference type="ARBA" id="ARBA00049387"/>
    </source>
</evidence>
<protein>
    <submittedName>
        <fullName evidence="25">Metalloreductase STEAP3 isoform X1</fullName>
    </submittedName>
</protein>
<keyword evidence="7" id="KW-0285">Flavoprotein</keyword>
<evidence type="ECO:0000256" key="12">
    <source>
        <dbReference type="ARBA" id="ARBA00022989"/>
    </source>
</evidence>
<keyword evidence="15" id="KW-0186">Copper</keyword>
<dbReference type="GO" id="GO:0006826">
    <property type="term" value="P:iron ion transport"/>
    <property type="evidence" value="ECO:0007669"/>
    <property type="project" value="UniProtKB-KW"/>
</dbReference>
<gene>
    <name evidence="25" type="primary">STEAP3</name>
</gene>
<feature type="domain" description="Ferric oxidoreductase" evidence="22">
    <location>
        <begin position="308"/>
        <end position="452"/>
    </location>
</feature>
<keyword evidence="13" id="KW-0560">Oxidoreductase</keyword>
<keyword evidence="14" id="KW-0408">Iron</keyword>
<keyword evidence="12 21" id="KW-1133">Transmembrane helix</keyword>
<comment type="cofactor">
    <cofactor evidence="2">
        <name>FAD</name>
        <dbReference type="ChEBI" id="CHEBI:57692"/>
    </cofactor>
</comment>
<feature type="region of interest" description="Disordered" evidence="20">
    <location>
        <begin position="1"/>
        <end position="60"/>
    </location>
</feature>
<dbReference type="GeneID" id="110192093"/>
<feature type="transmembrane region" description="Helical" evidence="21">
    <location>
        <begin position="261"/>
        <end position="279"/>
    </location>
</feature>
<dbReference type="InterPro" id="IPR051267">
    <property type="entry name" value="STEAP_metalloreductase"/>
</dbReference>
<dbReference type="GO" id="GO:0046872">
    <property type="term" value="F:metal ion binding"/>
    <property type="evidence" value="ECO:0007669"/>
    <property type="project" value="UniProtKB-KW"/>
</dbReference>
<proteinExistence type="inferred from homology"/>
<dbReference type="GO" id="GO:0005771">
    <property type="term" value="C:multivesicular body"/>
    <property type="evidence" value="ECO:0007669"/>
    <property type="project" value="Ensembl"/>
</dbReference>
<dbReference type="InterPro" id="IPR028939">
    <property type="entry name" value="P5C_Rdtase_cat_N"/>
</dbReference>
<dbReference type="Pfam" id="PF03807">
    <property type="entry name" value="F420_oxidored"/>
    <property type="match status" value="1"/>
</dbReference>
<evidence type="ECO:0000256" key="15">
    <source>
        <dbReference type="ARBA" id="ARBA00023008"/>
    </source>
</evidence>
<evidence type="ECO:0000256" key="17">
    <source>
        <dbReference type="ARBA" id="ARBA00023136"/>
    </source>
</evidence>
<evidence type="ECO:0000256" key="13">
    <source>
        <dbReference type="ARBA" id="ARBA00023002"/>
    </source>
</evidence>
<evidence type="ECO:0000313" key="24">
    <source>
        <dbReference type="Proteomes" id="UP000515140"/>
    </source>
</evidence>
<evidence type="ECO:0000256" key="18">
    <source>
        <dbReference type="ARBA" id="ARBA00048958"/>
    </source>
</evidence>
<keyword evidence="17 21" id="KW-0472">Membrane</keyword>
<evidence type="ECO:0000256" key="1">
    <source>
        <dbReference type="ARBA" id="ARBA00001970"/>
    </source>
</evidence>
<evidence type="ECO:0000256" key="8">
    <source>
        <dbReference type="ARBA" id="ARBA00022692"/>
    </source>
</evidence>
<dbReference type="InParanoid" id="A0A6P5IJ79"/>
<dbReference type="GO" id="GO:0005886">
    <property type="term" value="C:plasma membrane"/>
    <property type="evidence" value="ECO:0007669"/>
    <property type="project" value="TreeGrafter"/>
</dbReference>
<dbReference type="Proteomes" id="UP000515140">
    <property type="component" value="Unplaced"/>
</dbReference>
<feature type="transmembrane region" description="Helical" evidence="21">
    <location>
        <begin position="406"/>
        <end position="426"/>
    </location>
</feature>
<evidence type="ECO:0000256" key="5">
    <source>
        <dbReference type="ARBA" id="ARBA00022448"/>
    </source>
</evidence>
<feature type="transmembrane region" description="Helical" evidence="21">
    <location>
        <begin position="438"/>
        <end position="458"/>
    </location>
</feature>
<dbReference type="KEGG" id="pcw:110192093"/>
<keyword evidence="16" id="KW-0406">Ion transport</keyword>
<evidence type="ECO:0000259" key="23">
    <source>
        <dbReference type="Pfam" id="PF03807"/>
    </source>
</evidence>
<dbReference type="InterPro" id="IPR036291">
    <property type="entry name" value="NAD(P)-bd_dom_sf"/>
</dbReference>
<name>A0A6P5IJ79_PHACI</name>
<dbReference type="GO" id="GO:0071949">
    <property type="term" value="F:FAD binding"/>
    <property type="evidence" value="ECO:0007669"/>
    <property type="project" value="Ensembl"/>
</dbReference>
<evidence type="ECO:0000259" key="22">
    <source>
        <dbReference type="Pfam" id="PF01794"/>
    </source>
</evidence>
<comment type="catalytic activity">
    <reaction evidence="18">
        <text>2 Cu(+) + NADP(+) + H(+) = 2 Cu(2+) + NADPH</text>
        <dbReference type="Rhea" id="RHEA:71771"/>
        <dbReference type="ChEBI" id="CHEBI:15378"/>
        <dbReference type="ChEBI" id="CHEBI:29036"/>
        <dbReference type="ChEBI" id="CHEBI:49552"/>
        <dbReference type="ChEBI" id="CHEBI:57783"/>
        <dbReference type="ChEBI" id="CHEBI:58349"/>
    </reaction>
    <physiologicalReaction direction="right-to-left" evidence="18">
        <dbReference type="Rhea" id="RHEA:71773"/>
    </physiologicalReaction>
</comment>
<dbReference type="GO" id="GO:0009306">
    <property type="term" value="P:protein secretion"/>
    <property type="evidence" value="ECO:0007669"/>
    <property type="project" value="Ensembl"/>
</dbReference>
<dbReference type="CTD" id="55240"/>
<comment type="cofactor">
    <cofactor evidence="1">
        <name>heme b</name>
        <dbReference type="ChEBI" id="CHEBI:60344"/>
    </cofactor>
</comment>
<dbReference type="Pfam" id="PF01794">
    <property type="entry name" value="Ferric_reduct"/>
    <property type="match status" value="1"/>
</dbReference>
<dbReference type="FunCoup" id="A0A6P5IJ79">
    <property type="interactions" value="860"/>
</dbReference>
<dbReference type="InterPro" id="IPR013130">
    <property type="entry name" value="Fe3_Rdtase_TM_dom"/>
</dbReference>
<evidence type="ECO:0000256" key="9">
    <source>
        <dbReference type="ARBA" id="ARBA00022723"/>
    </source>
</evidence>
<dbReference type="SUPFAM" id="SSF51735">
    <property type="entry name" value="NAD(P)-binding Rossmann-fold domains"/>
    <property type="match status" value="1"/>
</dbReference>
<dbReference type="GO" id="GO:0052851">
    <property type="term" value="F:ferric-chelate reductase (NADPH) activity"/>
    <property type="evidence" value="ECO:0007669"/>
    <property type="project" value="Ensembl"/>
</dbReference>
<evidence type="ECO:0000256" key="4">
    <source>
        <dbReference type="ARBA" id="ARBA00007729"/>
    </source>
</evidence>
<dbReference type="GO" id="GO:0015677">
    <property type="term" value="P:copper ion import"/>
    <property type="evidence" value="ECO:0007669"/>
    <property type="project" value="TreeGrafter"/>
</dbReference>
<keyword evidence="10" id="KW-0967">Endosome</keyword>
<feature type="compositionally biased region" description="Polar residues" evidence="20">
    <location>
        <begin position="38"/>
        <end position="47"/>
    </location>
</feature>
<accession>A0A6P5IJ79</accession>
<sequence length="535" mass="59831">MKSLGPPDPANGTQGRQKCSPTSKNGDSQGEVPEDDSCPSQQKSAESMSGDMDKPLISGQLFESNPNLTEIPSQAQTVGILGSGDFARSLATRLVGSGFGVVVGSRNPKRTAGWFPAAAQVTIQAEAVSTPEIIFVAMYREHYSTLCSLSDLLVGKILVDVSNSTEQEHLQQRESNAEHLASLFPTCTVVKAFNVISAWTLQAGPRDGNKQVLISGDQQEAKHKVSEIARAMGFSPVDMGSLASAREIEAVPLRLLPEWKIPTILALGLFICFYTYNFIRDVLHPYIQEHKNRFYKLPVSVVNTTLPCVAYVMLSLVYLPGVLATILQLHRGTKYRRFPDWLDHWLQHRKQIGLISFFCASLHAVYSFCLPLRRSHRYQIINDAVKQVLANKSNIWNEEEVWRLEIYVSLGILALGILSLLAITSLPSISNSLNWREFSFVQSTLGFLALVVTTFHTLTYGWTRAFEESRYKFYLPPTFTLTLLVPCVVILAKGLFLLPCLRRRLARIRRGWEKETTVKFVLPTDYPHTEKTSHV</sequence>
<feature type="domain" description="Pyrroline-5-carboxylate reductase catalytic N-terminal" evidence="23">
    <location>
        <begin position="77"/>
        <end position="163"/>
    </location>
</feature>
<dbReference type="FunFam" id="3.40.50.720:FF:000051">
    <property type="entry name" value="STEAP2 metalloreductase"/>
    <property type="match status" value="1"/>
</dbReference>
<evidence type="ECO:0000256" key="20">
    <source>
        <dbReference type="SAM" id="MobiDB-lite"/>
    </source>
</evidence>
<evidence type="ECO:0000256" key="7">
    <source>
        <dbReference type="ARBA" id="ARBA00022630"/>
    </source>
</evidence>
<keyword evidence="6" id="KW-0410">Iron transport</keyword>
<evidence type="ECO:0000313" key="25">
    <source>
        <dbReference type="RefSeq" id="XP_020818774.1"/>
    </source>
</evidence>
<comment type="subcellular location">
    <subcellularLocation>
        <location evidence="3">Endosome membrane</location>
        <topology evidence="3">Multi-pass membrane protein</topology>
    </subcellularLocation>
</comment>
<evidence type="ECO:0000256" key="2">
    <source>
        <dbReference type="ARBA" id="ARBA00001974"/>
    </source>
</evidence>
<dbReference type="AlphaFoldDB" id="A0A6P5IJ79"/>
<keyword evidence="9" id="KW-0479">Metal-binding</keyword>
<feature type="transmembrane region" description="Helical" evidence="21">
    <location>
        <begin position="351"/>
        <end position="368"/>
    </location>
</feature>
<evidence type="ECO:0000256" key="16">
    <source>
        <dbReference type="ARBA" id="ARBA00023065"/>
    </source>
</evidence>
<reference evidence="25" key="1">
    <citation type="submission" date="2025-08" db="UniProtKB">
        <authorList>
            <consortium name="RefSeq"/>
        </authorList>
    </citation>
    <scope>IDENTIFICATION</scope>
    <source>
        <tissue evidence="25">Spleen</tissue>
    </source>
</reference>
<keyword evidence="11" id="KW-0274">FAD</keyword>
<comment type="similarity">
    <text evidence="4">Belongs to the STEAP family.</text>
</comment>